<feature type="transmembrane region" description="Helical" evidence="6">
    <location>
        <begin position="88"/>
        <end position="107"/>
    </location>
</feature>
<evidence type="ECO:0000256" key="5">
    <source>
        <dbReference type="ARBA" id="ARBA00023136"/>
    </source>
</evidence>
<dbReference type="InterPro" id="IPR020846">
    <property type="entry name" value="MFS_dom"/>
</dbReference>
<evidence type="ECO:0000256" key="6">
    <source>
        <dbReference type="SAM" id="Phobius"/>
    </source>
</evidence>
<protein>
    <recommendedName>
        <fullName evidence="7">Major facilitator superfamily (MFS) profile domain-containing protein</fullName>
    </recommendedName>
</protein>
<evidence type="ECO:0000259" key="7">
    <source>
        <dbReference type="PROSITE" id="PS50850"/>
    </source>
</evidence>
<keyword evidence="5 6" id="KW-0472">Membrane</keyword>
<dbReference type="CDD" id="cd17321">
    <property type="entry name" value="MFS_MMR_MDR_like"/>
    <property type="match status" value="1"/>
</dbReference>
<comment type="subcellular location">
    <subcellularLocation>
        <location evidence="1">Membrane</location>
        <topology evidence="1">Multi-pass membrane protein</topology>
    </subcellularLocation>
</comment>
<dbReference type="Gene3D" id="1.20.1250.20">
    <property type="entry name" value="MFS general substrate transporter like domains"/>
    <property type="match status" value="1"/>
</dbReference>
<comment type="caution">
    <text evidence="8">The sequence shown here is derived from an EMBL/GenBank/DDBJ whole genome shotgun (WGS) entry which is preliminary data.</text>
</comment>
<evidence type="ECO:0000313" key="9">
    <source>
        <dbReference type="Proteomes" id="UP001050691"/>
    </source>
</evidence>
<feature type="transmembrane region" description="Helical" evidence="6">
    <location>
        <begin position="339"/>
        <end position="361"/>
    </location>
</feature>
<feature type="transmembrane region" description="Helical" evidence="6">
    <location>
        <begin position="393"/>
        <end position="418"/>
    </location>
</feature>
<dbReference type="InterPro" id="IPR011701">
    <property type="entry name" value="MFS"/>
</dbReference>
<feature type="transmembrane region" description="Helical" evidence="6">
    <location>
        <begin position="119"/>
        <end position="138"/>
    </location>
</feature>
<feature type="transmembrane region" description="Helical" evidence="6">
    <location>
        <begin position="274"/>
        <end position="295"/>
    </location>
</feature>
<accession>A0AAV5AKA6</accession>
<proteinExistence type="predicted"/>
<keyword evidence="3 6" id="KW-0812">Transmembrane</keyword>
<name>A0AAV5AKA6_9AGAM</name>
<feature type="transmembrane region" description="Helical" evidence="6">
    <location>
        <begin position="438"/>
        <end position="457"/>
    </location>
</feature>
<sequence length="543" mass="59128">METPELTPTATMCSMTAGNETAKDIEKLEAINADSAGASDVIQPLSGIKKAILLCLLCSAQFFDIFNAVSVIIALPEISDALHFPPGALQWVVSAYTLTFAATFLLAGRLTDIYHAKPIFCIGYLMVGILSILCAVSVNPIMLLIFRAIQGIGAALTFPSALAMIIQYFPEKHEQSRALAIFGGFGAIGNVIGFILGGVLTARTSWRWIFYLVAIIVTPFSVVSFFVLPKSASKQENRGRKLDWQGVVALSGALVLFVYGLTDGNNGGWKRPQIIVTLVFSVVFLAGFFIIEYTVSDPAIPPKTWRIHNFLPLFVYCWSAEIQLIQVFQDLWGWSAIKAAVHCIPIGISGGISTYIAGYLALYIPKKLLLLGGQVFMAIPAILFSLADTPDKYWSHILPGMIIATIGLATAYVAANVFILSNAPKGQEGVISAMMNTAFQLGATVGLAITTAITLGINDTLPNNPVSQFKGYQASFWSLLGCISQDIEGANPYRVKHWMQSITMHIYGSKLTLYYKCGFVDSVVFRRQQSMQQSEVSGRHWNT</sequence>
<dbReference type="SUPFAM" id="SSF103473">
    <property type="entry name" value="MFS general substrate transporter"/>
    <property type="match status" value="1"/>
</dbReference>
<dbReference type="EMBL" id="BPWL01000008">
    <property type="protein sequence ID" value="GJJ13376.1"/>
    <property type="molecule type" value="Genomic_DNA"/>
</dbReference>
<keyword evidence="4 6" id="KW-1133">Transmembrane helix</keyword>
<dbReference type="AlphaFoldDB" id="A0AAV5AKA6"/>
<dbReference type="Gene3D" id="1.20.1720.10">
    <property type="entry name" value="Multidrug resistance protein D"/>
    <property type="match status" value="1"/>
</dbReference>
<keyword evidence="9" id="KW-1185">Reference proteome</keyword>
<dbReference type="GO" id="GO:0022857">
    <property type="term" value="F:transmembrane transporter activity"/>
    <property type="evidence" value="ECO:0007669"/>
    <property type="project" value="InterPro"/>
</dbReference>
<evidence type="ECO:0000313" key="8">
    <source>
        <dbReference type="EMBL" id="GJJ13376.1"/>
    </source>
</evidence>
<dbReference type="PRINTS" id="PR01036">
    <property type="entry name" value="TCRTETB"/>
</dbReference>
<feature type="transmembrane region" description="Helical" evidence="6">
    <location>
        <begin position="51"/>
        <end position="76"/>
    </location>
</feature>
<feature type="transmembrane region" description="Helical" evidence="6">
    <location>
        <begin position="368"/>
        <end position="387"/>
    </location>
</feature>
<feature type="transmembrane region" description="Helical" evidence="6">
    <location>
        <begin position="208"/>
        <end position="230"/>
    </location>
</feature>
<evidence type="ECO:0000256" key="1">
    <source>
        <dbReference type="ARBA" id="ARBA00004141"/>
    </source>
</evidence>
<dbReference type="Proteomes" id="UP001050691">
    <property type="component" value="Unassembled WGS sequence"/>
</dbReference>
<feature type="transmembrane region" description="Helical" evidence="6">
    <location>
        <begin position="242"/>
        <end position="262"/>
    </location>
</feature>
<gene>
    <name evidence="8" type="ORF">Clacol_007628</name>
</gene>
<evidence type="ECO:0000256" key="4">
    <source>
        <dbReference type="ARBA" id="ARBA00022989"/>
    </source>
</evidence>
<evidence type="ECO:0000256" key="2">
    <source>
        <dbReference type="ARBA" id="ARBA00022448"/>
    </source>
</evidence>
<reference evidence="8" key="1">
    <citation type="submission" date="2021-10" db="EMBL/GenBank/DDBJ databases">
        <title>De novo Genome Assembly of Clathrus columnatus (Basidiomycota, Fungi) Using Illumina and Nanopore Sequence Data.</title>
        <authorList>
            <person name="Ogiso-Tanaka E."/>
            <person name="Itagaki H."/>
            <person name="Hosoya T."/>
            <person name="Hosaka K."/>
        </authorList>
    </citation>
    <scope>NUCLEOTIDE SEQUENCE</scope>
    <source>
        <strain evidence="8">MO-923</strain>
    </source>
</reference>
<organism evidence="8 9">
    <name type="scientific">Clathrus columnatus</name>
    <dbReference type="NCBI Taxonomy" id="1419009"/>
    <lineage>
        <taxon>Eukaryota</taxon>
        <taxon>Fungi</taxon>
        <taxon>Dikarya</taxon>
        <taxon>Basidiomycota</taxon>
        <taxon>Agaricomycotina</taxon>
        <taxon>Agaricomycetes</taxon>
        <taxon>Phallomycetidae</taxon>
        <taxon>Phallales</taxon>
        <taxon>Clathraceae</taxon>
        <taxon>Clathrus</taxon>
    </lineage>
</organism>
<keyword evidence="2" id="KW-0813">Transport</keyword>
<dbReference type="Pfam" id="PF07690">
    <property type="entry name" value="MFS_1"/>
    <property type="match status" value="1"/>
</dbReference>
<dbReference type="GO" id="GO:0016020">
    <property type="term" value="C:membrane"/>
    <property type="evidence" value="ECO:0007669"/>
    <property type="project" value="UniProtKB-SubCell"/>
</dbReference>
<feature type="transmembrane region" description="Helical" evidence="6">
    <location>
        <begin position="178"/>
        <end position="202"/>
    </location>
</feature>
<feature type="domain" description="Major facilitator superfamily (MFS) profile" evidence="7">
    <location>
        <begin position="53"/>
        <end position="543"/>
    </location>
</feature>
<dbReference type="PANTHER" id="PTHR42718:SF9">
    <property type="entry name" value="MAJOR FACILITATOR SUPERFAMILY MULTIDRUG TRANSPORTER MFSC"/>
    <property type="match status" value="1"/>
</dbReference>
<dbReference type="PROSITE" id="PS50850">
    <property type="entry name" value="MFS"/>
    <property type="match status" value="1"/>
</dbReference>
<evidence type="ECO:0000256" key="3">
    <source>
        <dbReference type="ARBA" id="ARBA00022692"/>
    </source>
</evidence>
<dbReference type="PANTHER" id="PTHR42718">
    <property type="entry name" value="MAJOR FACILITATOR SUPERFAMILY MULTIDRUG TRANSPORTER MFSC"/>
    <property type="match status" value="1"/>
</dbReference>
<dbReference type="InterPro" id="IPR036259">
    <property type="entry name" value="MFS_trans_sf"/>
</dbReference>